<proteinExistence type="predicted"/>
<evidence type="ECO:0000313" key="1">
    <source>
        <dbReference type="EMBL" id="MCF0038797.1"/>
    </source>
</evidence>
<dbReference type="Proteomes" id="UP001139700">
    <property type="component" value="Unassembled WGS sequence"/>
</dbReference>
<protein>
    <submittedName>
        <fullName evidence="1">DUF3800 domain-containing protein</fullName>
    </submittedName>
</protein>
<gene>
    <name evidence="1" type="ORF">LXM24_01780</name>
</gene>
<dbReference type="Pfam" id="PF12686">
    <property type="entry name" value="DUF3800"/>
    <property type="match status" value="1"/>
</dbReference>
<organism evidence="1 2">
    <name type="scientific">Dyadobacter fanqingshengii</name>
    <dbReference type="NCBI Taxonomy" id="2906443"/>
    <lineage>
        <taxon>Bacteria</taxon>
        <taxon>Pseudomonadati</taxon>
        <taxon>Bacteroidota</taxon>
        <taxon>Cytophagia</taxon>
        <taxon>Cytophagales</taxon>
        <taxon>Spirosomataceae</taxon>
        <taxon>Dyadobacter</taxon>
    </lineage>
</organism>
<evidence type="ECO:0000313" key="2">
    <source>
        <dbReference type="Proteomes" id="UP001139700"/>
    </source>
</evidence>
<sequence>MTTKKLPLFHHHRFLDEAGDTTFYGKGNTPIVGNDGVSKCFILGMLKINEPLDVTRQKVVDLQSKIAHDPYFTGIPSIQKRKDKMGFYIHAKDDIPEVRKMAFDLIKSVDCSFEAIIARKIYNLYQSKHNGKEAEFYADLMSHLLKNKLNKYDSLVLNIAHRSQCTTHANLQKGLDKSVERSKTKTPDKSNDCRVVFNVQQPTTEPLLNIADYFCWAIQRVFEKGETRYYDYISDQIGLVIDLYDFDKYRLEDGRAGNYYGRKNKLSKLNFIP</sequence>
<dbReference type="InterPro" id="IPR024524">
    <property type="entry name" value="DUF3800"/>
</dbReference>
<dbReference type="RefSeq" id="WP_234611304.1">
    <property type="nucleotide sequence ID" value="NZ_CP098806.1"/>
</dbReference>
<dbReference type="AlphaFoldDB" id="A0A9X1TES6"/>
<reference evidence="1" key="1">
    <citation type="submission" date="2021-12" db="EMBL/GenBank/DDBJ databases">
        <title>Novel species in genus Dyadobacter.</title>
        <authorList>
            <person name="Ma C."/>
        </authorList>
    </citation>
    <scope>NUCLEOTIDE SEQUENCE</scope>
    <source>
        <strain evidence="1">CY399</strain>
    </source>
</reference>
<accession>A0A9X1TES6</accession>
<name>A0A9X1TES6_9BACT</name>
<keyword evidence="2" id="KW-1185">Reference proteome</keyword>
<dbReference type="EMBL" id="JAJTTA010000001">
    <property type="protein sequence ID" value="MCF0038797.1"/>
    <property type="molecule type" value="Genomic_DNA"/>
</dbReference>
<comment type="caution">
    <text evidence="1">The sequence shown here is derived from an EMBL/GenBank/DDBJ whole genome shotgun (WGS) entry which is preliminary data.</text>
</comment>